<proteinExistence type="predicted"/>
<dbReference type="EMBL" id="UINC01209286">
    <property type="protein sequence ID" value="SVE32244.1"/>
    <property type="molecule type" value="Genomic_DNA"/>
</dbReference>
<evidence type="ECO:0000313" key="1">
    <source>
        <dbReference type="EMBL" id="SVE32244.1"/>
    </source>
</evidence>
<dbReference type="GO" id="GO:0016491">
    <property type="term" value="F:oxidoreductase activity"/>
    <property type="evidence" value="ECO:0007669"/>
    <property type="project" value="UniProtKB-ARBA"/>
</dbReference>
<organism evidence="1">
    <name type="scientific">marine metagenome</name>
    <dbReference type="NCBI Taxonomy" id="408172"/>
    <lineage>
        <taxon>unclassified sequences</taxon>
        <taxon>metagenomes</taxon>
        <taxon>ecological metagenomes</taxon>
    </lineage>
</organism>
<dbReference type="Pfam" id="PF05721">
    <property type="entry name" value="PhyH"/>
    <property type="match status" value="1"/>
</dbReference>
<name>A0A383CJD6_9ZZZZ</name>
<accession>A0A383CJD6</accession>
<gene>
    <name evidence="1" type="ORF">METZ01_LOCUS485098</name>
</gene>
<dbReference type="Gene3D" id="2.60.120.620">
    <property type="entry name" value="q2cbj1_9rhob like domain"/>
    <property type="match status" value="1"/>
</dbReference>
<sequence>MNEYTFPDLQGISTDYDRDGFVIVRNVLEAGLVLELDRHIDWLMDRHPELQPEGLGHWLIADDPFGVRFLSDPHLLDVAEALVGSHVAFFAADYICKQPEKGKGVQWHQDGHYWPLEPMDVITIWFAVTQSVRANGCVRMIPGSHRLGLQKHSSKRDENHILNQVDPAVLDESKAIDIE</sequence>
<evidence type="ECO:0008006" key="2">
    <source>
        <dbReference type="Google" id="ProtNLM"/>
    </source>
</evidence>
<dbReference type="GO" id="GO:0046872">
    <property type="term" value="F:metal ion binding"/>
    <property type="evidence" value="ECO:0007669"/>
    <property type="project" value="UniProtKB-ARBA"/>
</dbReference>
<dbReference type="AlphaFoldDB" id="A0A383CJD6"/>
<dbReference type="PANTHER" id="PTHR20883:SF48">
    <property type="entry name" value="ECTOINE DIOXYGENASE"/>
    <property type="match status" value="1"/>
</dbReference>
<protein>
    <recommendedName>
        <fullName evidence="2">Phytanoyl-CoA dioxygenase</fullName>
    </recommendedName>
</protein>
<reference evidence="1" key="1">
    <citation type="submission" date="2018-05" db="EMBL/GenBank/DDBJ databases">
        <authorList>
            <person name="Lanie J.A."/>
            <person name="Ng W.-L."/>
            <person name="Kazmierczak K.M."/>
            <person name="Andrzejewski T.M."/>
            <person name="Davidsen T.M."/>
            <person name="Wayne K.J."/>
            <person name="Tettelin H."/>
            <person name="Glass J.I."/>
            <person name="Rusch D."/>
            <person name="Podicherti R."/>
            <person name="Tsui H.-C.T."/>
            <person name="Winkler M.E."/>
        </authorList>
    </citation>
    <scope>NUCLEOTIDE SEQUENCE</scope>
</reference>
<dbReference type="InterPro" id="IPR008775">
    <property type="entry name" value="Phytyl_CoA_dOase-like"/>
</dbReference>
<feature type="non-terminal residue" evidence="1">
    <location>
        <position position="179"/>
    </location>
</feature>
<dbReference type="PANTHER" id="PTHR20883">
    <property type="entry name" value="PHYTANOYL-COA DIOXYGENASE DOMAIN CONTAINING 1"/>
    <property type="match status" value="1"/>
</dbReference>
<dbReference type="SUPFAM" id="SSF51197">
    <property type="entry name" value="Clavaminate synthase-like"/>
    <property type="match status" value="1"/>
</dbReference>